<feature type="transmembrane region" description="Helical" evidence="4">
    <location>
        <begin position="384"/>
        <end position="403"/>
    </location>
</feature>
<feature type="transmembrane region" description="Helical" evidence="4">
    <location>
        <begin position="289"/>
        <end position="308"/>
    </location>
</feature>
<dbReference type="Pfam" id="PF07690">
    <property type="entry name" value="MFS_1"/>
    <property type="match status" value="1"/>
</dbReference>
<gene>
    <name evidence="6" type="ORF">SAMN05444003_2236</name>
</gene>
<name>A0A1M5QQG1_9RHOB</name>
<dbReference type="AlphaFoldDB" id="A0A1M5QQG1"/>
<feature type="transmembrane region" description="Helical" evidence="4">
    <location>
        <begin position="15"/>
        <end position="36"/>
    </location>
</feature>
<dbReference type="InterPro" id="IPR036259">
    <property type="entry name" value="MFS_trans_sf"/>
</dbReference>
<feature type="transmembrane region" description="Helical" evidence="4">
    <location>
        <begin position="83"/>
        <end position="102"/>
    </location>
</feature>
<keyword evidence="1 4" id="KW-0812">Transmembrane</keyword>
<feature type="transmembrane region" description="Helical" evidence="4">
    <location>
        <begin position="225"/>
        <end position="245"/>
    </location>
</feature>
<keyword evidence="2 4" id="KW-1133">Transmembrane helix</keyword>
<dbReference type="Gene3D" id="1.20.1250.20">
    <property type="entry name" value="MFS general substrate transporter like domains"/>
    <property type="match status" value="1"/>
</dbReference>
<reference evidence="6 7" key="1">
    <citation type="submission" date="2016-11" db="EMBL/GenBank/DDBJ databases">
        <authorList>
            <person name="Jaros S."/>
            <person name="Januszkiewicz K."/>
            <person name="Wedrychowicz H."/>
        </authorList>
    </citation>
    <scope>NUCLEOTIDE SEQUENCE [LARGE SCALE GENOMIC DNA]</scope>
    <source>
        <strain evidence="6 7">DSM 28715</strain>
    </source>
</reference>
<dbReference type="STRING" id="1508389.SAMN05444003_2236"/>
<feature type="transmembrane region" description="Helical" evidence="4">
    <location>
        <begin position="56"/>
        <end position="76"/>
    </location>
</feature>
<dbReference type="PROSITE" id="PS50850">
    <property type="entry name" value="MFS"/>
    <property type="match status" value="1"/>
</dbReference>
<evidence type="ECO:0000256" key="1">
    <source>
        <dbReference type="ARBA" id="ARBA00022692"/>
    </source>
</evidence>
<evidence type="ECO:0000313" key="7">
    <source>
        <dbReference type="Proteomes" id="UP000184074"/>
    </source>
</evidence>
<evidence type="ECO:0000256" key="4">
    <source>
        <dbReference type="SAM" id="Phobius"/>
    </source>
</evidence>
<feature type="domain" description="Major facilitator superfamily (MFS) profile" evidence="5">
    <location>
        <begin position="17"/>
        <end position="411"/>
    </location>
</feature>
<dbReference type="EMBL" id="FQXB01000003">
    <property type="protein sequence ID" value="SHH15823.1"/>
    <property type="molecule type" value="Genomic_DNA"/>
</dbReference>
<evidence type="ECO:0000256" key="2">
    <source>
        <dbReference type="ARBA" id="ARBA00022989"/>
    </source>
</evidence>
<dbReference type="InterPro" id="IPR011701">
    <property type="entry name" value="MFS"/>
</dbReference>
<feature type="transmembrane region" description="Helical" evidence="4">
    <location>
        <begin position="314"/>
        <end position="337"/>
    </location>
</feature>
<feature type="transmembrane region" description="Helical" evidence="4">
    <location>
        <begin position="349"/>
        <end position="372"/>
    </location>
</feature>
<dbReference type="SUPFAM" id="SSF103473">
    <property type="entry name" value="MFS general substrate transporter"/>
    <property type="match status" value="1"/>
</dbReference>
<protein>
    <submittedName>
        <fullName evidence="6">Predicted arabinose efflux permease, MFS family</fullName>
    </submittedName>
</protein>
<dbReference type="RefSeq" id="WP_072901103.1">
    <property type="nucleotide sequence ID" value="NZ_FQXB01000003.1"/>
</dbReference>
<keyword evidence="3 4" id="KW-0472">Membrane</keyword>
<sequence>MSTPSGYLQFIKENLSFLAAGFLLSFISGLGQTYFISIFGAEIRDEFGLTNGDWGLIYMVSTGLSAIVMVYAGTLADTYRIRSLSILVMGLLVIGCLSLATATTLPMLAGIIFLLRFAGQGMAAHMAIVAMSRWFTATRGRAIAIASLGFMFGEATMPITLVWLKSFVDWRTLWISFAWFTVFLIPIVWWLLSKERTPSAVANETEAFGLEGHHWTRKDAISDKLFWLMVPGVALFPAFGTAFWFHQAHFAEIKGWTHLELVSVFPLGTIALAISTVFYGWLIDRVGAIRLLPFFLAPLVIAFTFHWAAASVAITAIAVILMGIAGGGQATVLAACWSEFYGTRYIGSIKAAAAAVMVAGSAVGPGLTGFLIDAGISFETQQLGVALLFLITCFIMILPRNLALASAAKVHV</sequence>
<dbReference type="PANTHER" id="PTHR11360:SF308">
    <property type="entry name" value="BLL3089 PROTEIN"/>
    <property type="match status" value="1"/>
</dbReference>
<dbReference type="InterPro" id="IPR050327">
    <property type="entry name" value="Proton-linked_MCT"/>
</dbReference>
<proteinExistence type="predicted"/>
<organism evidence="6 7">
    <name type="scientific">Cognatiyoonia sediminum</name>
    <dbReference type="NCBI Taxonomy" id="1508389"/>
    <lineage>
        <taxon>Bacteria</taxon>
        <taxon>Pseudomonadati</taxon>
        <taxon>Pseudomonadota</taxon>
        <taxon>Alphaproteobacteria</taxon>
        <taxon>Rhodobacterales</taxon>
        <taxon>Paracoccaceae</taxon>
        <taxon>Cognatiyoonia</taxon>
    </lineage>
</organism>
<feature type="transmembrane region" description="Helical" evidence="4">
    <location>
        <begin position="108"/>
        <end position="130"/>
    </location>
</feature>
<evidence type="ECO:0000256" key="3">
    <source>
        <dbReference type="ARBA" id="ARBA00023136"/>
    </source>
</evidence>
<keyword evidence="7" id="KW-1185">Reference proteome</keyword>
<dbReference type="PANTHER" id="PTHR11360">
    <property type="entry name" value="MONOCARBOXYLATE TRANSPORTER"/>
    <property type="match status" value="1"/>
</dbReference>
<dbReference type="InterPro" id="IPR020846">
    <property type="entry name" value="MFS_dom"/>
</dbReference>
<evidence type="ECO:0000259" key="5">
    <source>
        <dbReference type="PROSITE" id="PS50850"/>
    </source>
</evidence>
<accession>A0A1M5QQG1</accession>
<feature type="transmembrane region" description="Helical" evidence="4">
    <location>
        <begin position="265"/>
        <end position="282"/>
    </location>
</feature>
<dbReference type="GO" id="GO:0022857">
    <property type="term" value="F:transmembrane transporter activity"/>
    <property type="evidence" value="ECO:0007669"/>
    <property type="project" value="InterPro"/>
</dbReference>
<dbReference type="OrthoDB" id="1404228at2"/>
<dbReference type="Proteomes" id="UP000184074">
    <property type="component" value="Unassembled WGS sequence"/>
</dbReference>
<evidence type="ECO:0000313" key="6">
    <source>
        <dbReference type="EMBL" id="SHH15823.1"/>
    </source>
</evidence>
<feature type="transmembrane region" description="Helical" evidence="4">
    <location>
        <begin position="170"/>
        <end position="192"/>
    </location>
</feature>
<feature type="transmembrane region" description="Helical" evidence="4">
    <location>
        <begin position="142"/>
        <end position="164"/>
    </location>
</feature>